<reference evidence="3 4" key="1">
    <citation type="journal article" date="2012" name="Nat. Biotechnol.">
        <title>Draft genome sequence of pigeonpea (Cajanus cajan), an orphan legume crop of resource-poor farmers.</title>
        <authorList>
            <person name="Varshney R.K."/>
            <person name="Chen W."/>
            <person name="Li Y."/>
            <person name="Bharti A.K."/>
            <person name="Saxena R.K."/>
            <person name="Schlueter J.A."/>
            <person name="Donoghue M.T."/>
            <person name="Azam S."/>
            <person name="Fan G."/>
            <person name="Whaley A.M."/>
            <person name="Farmer A.D."/>
            <person name="Sheridan J."/>
            <person name="Iwata A."/>
            <person name="Tuteja R."/>
            <person name="Penmetsa R.V."/>
            <person name="Wu W."/>
            <person name="Upadhyaya H.D."/>
            <person name="Yang S.P."/>
            <person name="Shah T."/>
            <person name="Saxena K.B."/>
            <person name="Michael T."/>
            <person name="McCombie W.R."/>
            <person name="Yang B."/>
            <person name="Zhang G."/>
            <person name="Yang H."/>
            <person name="Wang J."/>
            <person name="Spillane C."/>
            <person name="Cook D.R."/>
            <person name="May G.D."/>
            <person name="Xu X."/>
            <person name="Jackson S.A."/>
        </authorList>
    </citation>
    <scope>NUCLEOTIDE SEQUENCE [LARGE SCALE GENOMIC DNA]</scope>
    <source>
        <strain evidence="4">cv. Asha</strain>
    </source>
</reference>
<evidence type="ECO:0000256" key="1">
    <source>
        <dbReference type="SAM" id="Phobius"/>
    </source>
</evidence>
<keyword evidence="1" id="KW-0472">Membrane</keyword>
<dbReference type="Proteomes" id="UP000075243">
    <property type="component" value="Chromosome 11"/>
</dbReference>
<accession>A0A151SK44</accession>
<keyword evidence="1" id="KW-1133">Transmembrane helix</keyword>
<feature type="domain" description="Reverse transcriptase zinc-binding" evidence="2">
    <location>
        <begin position="297"/>
        <end position="387"/>
    </location>
</feature>
<keyword evidence="1" id="KW-0812">Transmembrane</keyword>
<name>A0A151SK44_CAJCA</name>
<dbReference type="InterPro" id="IPR026960">
    <property type="entry name" value="RVT-Znf"/>
</dbReference>
<dbReference type="AlphaFoldDB" id="A0A151SK44"/>
<sequence>MVRFATILNCKILDIPFTYLGLPIGDNPRRKVMWKHVIHKLQKRLARWKNKLLSMAGRVCLINSVLSSLPLFYFSFYKMPRTVQKEVESIQRKFLWGEEQDQRKVAWVSWDKICRKKSQGGLGIKDLSLFNDSLLAKWRWNMYHDTSNLWVRVLESKYGGWVKLIEGDNKKDYSMWWRDLRRVCGGDCSEQWFDKCMNWKVKNGKRTRFWEDKWIGQQTLAEDYPRLYINSGQQQTTIHNMGHWLEGGWEWSFRWRRRWLGRDEIQWEEMMGRLQEVVLDKNSEDHWIWMVGNNMEYTVKATYDQLSSWKNGGEEGGVYKELWSLNLPPRVSIMIWRLLREGLPTTMNLKSRNIELGESERLCSLCSRAEESTSHMFFECGITDCVWKTCYNWIDLATVLPANPSNHFQQMPISISSKKISDRWKVLWSAVVYNVWMMRNNIRFNGRRLQIQKCIQDIKNDTWRWLSLNKQFTYSYTQWQADPGGCIMDGGSHG</sequence>
<dbReference type="Pfam" id="PF13966">
    <property type="entry name" value="zf-RVT"/>
    <property type="match status" value="1"/>
</dbReference>
<organism evidence="3 4">
    <name type="scientific">Cajanus cajan</name>
    <name type="common">Pigeon pea</name>
    <name type="synonym">Cajanus indicus</name>
    <dbReference type="NCBI Taxonomy" id="3821"/>
    <lineage>
        <taxon>Eukaryota</taxon>
        <taxon>Viridiplantae</taxon>
        <taxon>Streptophyta</taxon>
        <taxon>Embryophyta</taxon>
        <taxon>Tracheophyta</taxon>
        <taxon>Spermatophyta</taxon>
        <taxon>Magnoliopsida</taxon>
        <taxon>eudicotyledons</taxon>
        <taxon>Gunneridae</taxon>
        <taxon>Pentapetalae</taxon>
        <taxon>rosids</taxon>
        <taxon>fabids</taxon>
        <taxon>Fabales</taxon>
        <taxon>Fabaceae</taxon>
        <taxon>Papilionoideae</taxon>
        <taxon>50 kb inversion clade</taxon>
        <taxon>NPAAA clade</taxon>
        <taxon>indigoferoid/millettioid clade</taxon>
        <taxon>Phaseoleae</taxon>
        <taxon>Cajanus</taxon>
    </lineage>
</organism>
<dbReference type="Gramene" id="C.cajan_01305.t">
    <property type="protein sequence ID" value="C.cajan_01305.t.cds1"/>
    <property type="gene ID" value="C.cajan_01305"/>
</dbReference>
<dbReference type="PANTHER" id="PTHR33116:SF78">
    <property type="entry name" value="OS12G0587133 PROTEIN"/>
    <property type="match status" value="1"/>
</dbReference>
<dbReference type="EMBL" id="CM003613">
    <property type="protein sequence ID" value="KYP55132.1"/>
    <property type="molecule type" value="Genomic_DNA"/>
</dbReference>
<gene>
    <name evidence="3" type="ORF">KK1_001337</name>
</gene>
<proteinExistence type="predicted"/>
<keyword evidence="4" id="KW-1185">Reference proteome</keyword>
<evidence type="ECO:0000313" key="4">
    <source>
        <dbReference type="Proteomes" id="UP000075243"/>
    </source>
</evidence>
<evidence type="ECO:0000259" key="2">
    <source>
        <dbReference type="Pfam" id="PF13966"/>
    </source>
</evidence>
<protein>
    <submittedName>
        <fullName evidence="3">Ribonuclease H protein At1g65750 family</fullName>
    </submittedName>
</protein>
<evidence type="ECO:0000313" key="3">
    <source>
        <dbReference type="EMBL" id="KYP55132.1"/>
    </source>
</evidence>
<dbReference type="STRING" id="3821.A0A151SK44"/>
<feature type="transmembrane region" description="Helical" evidence="1">
    <location>
        <begin position="52"/>
        <end position="76"/>
    </location>
</feature>
<dbReference type="PANTHER" id="PTHR33116">
    <property type="entry name" value="REVERSE TRANSCRIPTASE ZINC-BINDING DOMAIN-CONTAINING PROTEIN-RELATED-RELATED"/>
    <property type="match status" value="1"/>
</dbReference>
<dbReference type="OMA" id="WSICTSH"/>